<reference evidence="1" key="1">
    <citation type="journal article" date="2014" name="Front. Microbiol.">
        <title>High frequency of phylogenetically diverse reductive dehalogenase-homologous genes in deep subseafloor sedimentary metagenomes.</title>
        <authorList>
            <person name="Kawai M."/>
            <person name="Futagami T."/>
            <person name="Toyoda A."/>
            <person name="Takaki Y."/>
            <person name="Nishi S."/>
            <person name="Hori S."/>
            <person name="Arai W."/>
            <person name="Tsubouchi T."/>
            <person name="Morono Y."/>
            <person name="Uchiyama I."/>
            <person name="Ito T."/>
            <person name="Fujiyama A."/>
            <person name="Inagaki F."/>
            <person name="Takami H."/>
        </authorList>
    </citation>
    <scope>NUCLEOTIDE SEQUENCE</scope>
    <source>
        <strain evidence="1">Expedition CK06-06</strain>
    </source>
</reference>
<feature type="non-terminal residue" evidence="1">
    <location>
        <position position="51"/>
    </location>
</feature>
<gene>
    <name evidence="1" type="ORF">S06H3_22673</name>
</gene>
<dbReference type="EMBL" id="BARV01012167">
    <property type="protein sequence ID" value="GAI02417.1"/>
    <property type="molecule type" value="Genomic_DNA"/>
</dbReference>
<organism evidence="1">
    <name type="scientific">marine sediment metagenome</name>
    <dbReference type="NCBI Taxonomy" id="412755"/>
    <lineage>
        <taxon>unclassified sequences</taxon>
        <taxon>metagenomes</taxon>
        <taxon>ecological metagenomes</taxon>
    </lineage>
</organism>
<evidence type="ECO:0000313" key="1">
    <source>
        <dbReference type="EMBL" id="GAI02417.1"/>
    </source>
</evidence>
<proteinExistence type="predicted"/>
<sequence length="51" mass="5659">MAIGMSGSNGGIGEVYRKFVIADVNDGIIKYETLSMQVDKKYGQIFRDTIE</sequence>
<name>X1K5V9_9ZZZZ</name>
<accession>X1K5V9</accession>
<protein>
    <submittedName>
        <fullName evidence="1">Uncharacterized protein</fullName>
    </submittedName>
</protein>
<comment type="caution">
    <text evidence="1">The sequence shown here is derived from an EMBL/GenBank/DDBJ whole genome shotgun (WGS) entry which is preliminary data.</text>
</comment>
<dbReference type="AlphaFoldDB" id="X1K5V9"/>